<dbReference type="PANTHER" id="PTHR43539">
    <property type="entry name" value="FLAVIN-BINDING MONOOXYGENASE-LIKE PROTEIN (AFU_ORTHOLOGUE AFUA_4G09220)"/>
    <property type="match status" value="1"/>
</dbReference>
<dbReference type="Gene3D" id="3.50.50.60">
    <property type="entry name" value="FAD/NAD(P)-binding domain"/>
    <property type="match status" value="1"/>
</dbReference>
<proteinExistence type="predicted"/>
<evidence type="ECO:0000313" key="2">
    <source>
        <dbReference type="EMBL" id="KAJ5581057.1"/>
    </source>
</evidence>
<organism evidence="2 3">
    <name type="scientific">Penicillium hetheringtonii</name>
    <dbReference type="NCBI Taxonomy" id="911720"/>
    <lineage>
        <taxon>Eukaryota</taxon>
        <taxon>Fungi</taxon>
        <taxon>Dikarya</taxon>
        <taxon>Ascomycota</taxon>
        <taxon>Pezizomycotina</taxon>
        <taxon>Eurotiomycetes</taxon>
        <taxon>Eurotiomycetidae</taxon>
        <taxon>Eurotiales</taxon>
        <taxon>Aspergillaceae</taxon>
        <taxon>Penicillium</taxon>
    </lineage>
</organism>
<dbReference type="GO" id="GO:0050660">
    <property type="term" value="F:flavin adenine dinucleotide binding"/>
    <property type="evidence" value="ECO:0007669"/>
    <property type="project" value="TreeGrafter"/>
</dbReference>
<keyword evidence="1" id="KW-0560">Oxidoreductase</keyword>
<keyword evidence="3" id="KW-1185">Reference proteome</keyword>
<gene>
    <name evidence="2" type="ORF">N7450_007358</name>
</gene>
<evidence type="ECO:0008006" key="4">
    <source>
        <dbReference type="Google" id="ProtNLM"/>
    </source>
</evidence>
<name>A0AAD6DHF6_9EURO</name>
<dbReference type="Proteomes" id="UP001216150">
    <property type="component" value="Unassembled WGS sequence"/>
</dbReference>
<dbReference type="InterPro" id="IPR050982">
    <property type="entry name" value="Auxin_biosynth/cation_transpt"/>
</dbReference>
<reference evidence="2 3" key="1">
    <citation type="journal article" date="2023" name="IMA Fungus">
        <title>Comparative genomic study of the Penicillium genus elucidates a diverse pangenome and 15 lateral gene transfer events.</title>
        <authorList>
            <person name="Petersen C."/>
            <person name="Sorensen T."/>
            <person name="Nielsen M.R."/>
            <person name="Sondergaard T.E."/>
            <person name="Sorensen J.L."/>
            <person name="Fitzpatrick D.A."/>
            <person name="Frisvad J.C."/>
            <person name="Nielsen K.L."/>
        </authorList>
    </citation>
    <scope>NUCLEOTIDE SEQUENCE [LARGE SCALE GENOMIC DNA]</scope>
    <source>
        <strain evidence="2 3">IBT 29057</strain>
    </source>
</reference>
<dbReference type="SUPFAM" id="SSF51905">
    <property type="entry name" value="FAD/NAD(P)-binding domain"/>
    <property type="match status" value="2"/>
</dbReference>
<dbReference type="GO" id="GO:0004497">
    <property type="term" value="F:monooxygenase activity"/>
    <property type="evidence" value="ECO:0007669"/>
    <property type="project" value="TreeGrafter"/>
</dbReference>
<comment type="caution">
    <text evidence="2">The sequence shown here is derived from an EMBL/GenBank/DDBJ whole genome shotgun (WGS) entry which is preliminary data.</text>
</comment>
<dbReference type="AlphaFoldDB" id="A0AAD6DHF6"/>
<dbReference type="Pfam" id="PF13738">
    <property type="entry name" value="Pyr_redox_3"/>
    <property type="match status" value="1"/>
</dbReference>
<dbReference type="PRINTS" id="PR00469">
    <property type="entry name" value="PNDRDTASEII"/>
</dbReference>
<sequence length="586" mass="64899">MSGEFPPVAALPQLTLHPSVNPEEIKPAEIINGWLQSFVESLEKGDISGHFLDKESWWRDFITFSWDIVCHNGTEAISNYLIASKVEFSDPKADQIGALQPQLVDLGGLRFIQSGFSFKTKFGTGKGVLRLASVGPDQWKAWTVFTVLEKLHEKADEQSSALNHGADDPQVLIVGAGQSGLGIAAHLQHLGISYLLVEKASQPGEAWRDRYNTIKLHTPLYADHYPFLKYPSNWPLYLDQEPITKWMEHYQHILGLKVRYDTLVDNVVFNESAEQYSVELRGKHGVETIYPRHVVLATGILSNIPVSPQFPGQDLFKGEVRHTSEFRTAASIPDVQNKRITIIGAGTSAHDVAQDLVNHGAKHVTMVQRGRIFVTSLNSLENIQTAHWNSPGVSTDDADLLGNSFPIPVTRTLSIGASQMMSVNDKDLLDGLEKAGMALKKGDEGDSLLDHQLIKAGHFYIDQGASPMIVDGRIKIKRCEKGVQEFYEDGIVLADGTKIESDIVILATGFERCTKTIEGIMGEEFMSKVGEICGLDENQERIGTWRPSGMPGFWFMTGSFMWARQFAPVLALQIAAIERGLNSYKA</sequence>
<dbReference type="EMBL" id="JAQJAC010000006">
    <property type="protein sequence ID" value="KAJ5581057.1"/>
    <property type="molecule type" value="Genomic_DNA"/>
</dbReference>
<dbReference type="InterPro" id="IPR036188">
    <property type="entry name" value="FAD/NAD-bd_sf"/>
</dbReference>
<evidence type="ECO:0000313" key="3">
    <source>
        <dbReference type="Proteomes" id="UP001216150"/>
    </source>
</evidence>
<protein>
    <recommendedName>
        <fullName evidence="4">FAD/NAD(P)-binding domain-containing protein</fullName>
    </recommendedName>
</protein>
<evidence type="ECO:0000256" key="1">
    <source>
        <dbReference type="ARBA" id="ARBA00023002"/>
    </source>
</evidence>
<dbReference type="PANTHER" id="PTHR43539:SF24">
    <property type="entry name" value="FAD_NAD(P)-BINDING DOMAIN-CONTAINING PROTEIN-RELATED"/>
    <property type="match status" value="1"/>
</dbReference>
<accession>A0AAD6DHF6</accession>